<gene>
    <name evidence="1" type="ORF">HK415_01845</name>
</gene>
<reference evidence="1 2" key="2">
    <citation type="submission" date="2020-06" db="EMBL/GenBank/DDBJ databases">
        <title>Ramlibacter rhizophilus sp. nov., isolated from rhizosphere soil of national flower Mugunghwa from South Korea.</title>
        <authorList>
            <person name="Zheng-Fei Y."/>
            <person name="Huan T."/>
        </authorList>
    </citation>
    <scope>NUCLEOTIDE SEQUENCE [LARGE SCALE GENOMIC DNA]</scope>
    <source>
        <strain evidence="1 2">B156</strain>
    </source>
</reference>
<evidence type="ECO:0000313" key="2">
    <source>
        <dbReference type="Proteomes" id="UP000552954"/>
    </source>
</evidence>
<proteinExistence type="predicted"/>
<keyword evidence="2" id="KW-1185">Reference proteome</keyword>
<dbReference type="AlphaFoldDB" id="A0A849K3A5"/>
<evidence type="ECO:0000313" key="1">
    <source>
        <dbReference type="EMBL" id="NNU42170.1"/>
    </source>
</evidence>
<organism evidence="1 2">
    <name type="scientific">Ramlibacter montanisoli</name>
    <dbReference type="NCBI Taxonomy" id="2732512"/>
    <lineage>
        <taxon>Bacteria</taxon>
        <taxon>Pseudomonadati</taxon>
        <taxon>Pseudomonadota</taxon>
        <taxon>Betaproteobacteria</taxon>
        <taxon>Burkholderiales</taxon>
        <taxon>Comamonadaceae</taxon>
        <taxon>Ramlibacter</taxon>
    </lineage>
</organism>
<protein>
    <submittedName>
        <fullName evidence="1">Uncharacterized protein</fullName>
    </submittedName>
</protein>
<sequence length="161" mass="18109">MGDPEFVDFDVRIEFVRGEGDPTRVFRSMAGLIEAFQRLDTHLAPMLGATVRTSLVLQDIEAASLKSRLRTVIEAIPDEPLKQGEIKKLIGHFLLQGKHKILDWCADRKEISDRNEVKVAGGRTQQACARHRPKIATGLRTHRHTFPAFGYRRGERSHGAA</sequence>
<reference evidence="1 2" key="1">
    <citation type="submission" date="2020-05" db="EMBL/GenBank/DDBJ databases">
        <authorList>
            <person name="Khan S.A."/>
            <person name="Jeon C.O."/>
            <person name="Chun B.H."/>
        </authorList>
    </citation>
    <scope>NUCLEOTIDE SEQUENCE [LARGE SCALE GENOMIC DNA]</scope>
    <source>
        <strain evidence="1 2">B156</strain>
    </source>
</reference>
<accession>A0A849K3A5</accession>
<name>A0A849K3A5_9BURK</name>
<dbReference type="Proteomes" id="UP000552954">
    <property type="component" value="Unassembled WGS sequence"/>
</dbReference>
<comment type="caution">
    <text evidence="1">The sequence shown here is derived from an EMBL/GenBank/DDBJ whole genome shotgun (WGS) entry which is preliminary data.</text>
</comment>
<dbReference type="RefSeq" id="WP_171556559.1">
    <property type="nucleotide sequence ID" value="NZ_JABFCS010000001.1"/>
</dbReference>
<dbReference type="EMBL" id="JABFCS010000001">
    <property type="protein sequence ID" value="NNU42170.1"/>
    <property type="molecule type" value="Genomic_DNA"/>
</dbReference>